<name>A0A2W1GN32_9PLEO</name>
<dbReference type="EMBL" id="NRDI02000021">
    <property type="protein sequence ID" value="KAI1509176.1"/>
    <property type="molecule type" value="Genomic_DNA"/>
</dbReference>
<dbReference type="AlphaFoldDB" id="A0A2W1GN32"/>
<feature type="region of interest" description="Disordered" evidence="1">
    <location>
        <begin position="1"/>
        <end position="454"/>
    </location>
</feature>
<feature type="compositionally biased region" description="Basic and acidic residues" evidence="1">
    <location>
        <begin position="347"/>
        <end position="443"/>
    </location>
</feature>
<organism evidence="2 3">
    <name type="scientific">Pyrenophora tritici-repentis</name>
    <dbReference type="NCBI Taxonomy" id="45151"/>
    <lineage>
        <taxon>Eukaryota</taxon>
        <taxon>Fungi</taxon>
        <taxon>Dikarya</taxon>
        <taxon>Ascomycota</taxon>
        <taxon>Pezizomycotina</taxon>
        <taxon>Dothideomycetes</taxon>
        <taxon>Pleosporomycetidae</taxon>
        <taxon>Pleosporales</taxon>
        <taxon>Pleosporineae</taxon>
        <taxon>Pleosporaceae</taxon>
        <taxon>Pyrenophora</taxon>
    </lineage>
</organism>
<feature type="compositionally biased region" description="Polar residues" evidence="1">
    <location>
        <begin position="138"/>
        <end position="149"/>
    </location>
</feature>
<feature type="compositionally biased region" description="Basic and acidic residues" evidence="1">
    <location>
        <begin position="49"/>
        <end position="60"/>
    </location>
</feature>
<evidence type="ECO:0000313" key="2">
    <source>
        <dbReference type="EMBL" id="KAI1509176.1"/>
    </source>
</evidence>
<feature type="compositionally biased region" description="Basic and acidic residues" evidence="1">
    <location>
        <begin position="77"/>
        <end position="91"/>
    </location>
</feature>
<comment type="caution">
    <text evidence="2">The sequence shown here is derived from an EMBL/GenBank/DDBJ whole genome shotgun (WGS) entry which is preliminary data.</text>
</comment>
<feature type="compositionally biased region" description="Polar residues" evidence="1">
    <location>
        <begin position="225"/>
        <end position="252"/>
    </location>
</feature>
<feature type="compositionally biased region" description="Low complexity" evidence="1">
    <location>
        <begin position="312"/>
        <end position="323"/>
    </location>
</feature>
<accession>A0A2W1GN32</accession>
<feature type="compositionally biased region" description="Basic and acidic residues" evidence="1">
    <location>
        <begin position="106"/>
        <end position="116"/>
    </location>
</feature>
<protein>
    <submittedName>
        <fullName evidence="2">Membrane protein</fullName>
    </submittedName>
</protein>
<feature type="compositionally biased region" description="Basic and acidic residues" evidence="1">
    <location>
        <begin position="150"/>
        <end position="176"/>
    </location>
</feature>
<keyword evidence="3" id="KW-1185">Reference proteome</keyword>
<proteinExistence type="predicted"/>
<evidence type="ECO:0000256" key="1">
    <source>
        <dbReference type="SAM" id="MobiDB-lite"/>
    </source>
</evidence>
<evidence type="ECO:0000313" key="3">
    <source>
        <dbReference type="Proteomes" id="UP000249757"/>
    </source>
</evidence>
<sequence>MAADPKAAQTPRPQPKPTNVASSVKHPTLKHQSPREEQSKQGVVGKSLAKPESHSQKTTDPKVGNAEKVPTKAANVGEKKGKDAKDKKESGIFRLMGKRTAQPVAADKKVDGEHKLQPPFEGVRTPQNTKAAYEGACGSQQKATPTKQQEGNHEKHPAAPDINHRVGIPEKQQERKLRLHPIVSNINQHPQTPGQQEVPARMYPAGPNMINHSATPKQQEKTSKIRSVSTNINQHPQTPEQPHATNASQHQASPKPPTSDSRRILPNPTPKSQPIIRKPVKEPVQSQQHQLPLPAFHTLNPPKKASKTPHKPQQTASPSAQAAEKAHPNLPHLSSRRERKQALEYSSDQKSKKAATEQQDAAKKRAKDLADHAKLVEKARRAEADAEQKRLRNVKEQCEAREKAEREIVVKEKKRVEERQKAEREKVEKERRKGEKREKEKTRGAVAGKQAKGVVPVKTAGKKVVVMPKTGGGGKKK</sequence>
<feature type="compositionally biased region" description="Polar residues" evidence="1">
    <location>
        <begin position="184"/>
        <end position="195"/>
    </location>
</feature>
<dbReference type="Proteomes" id="UP000249757">
    <property type="component" value="Unassembled WGS sequence"/>
</dbReference>
<gene>
    <name evidence="2" type="ORF">Ptr86124_011716</name>
</gene>
<reference evidence="3" key="1">
    <citation type="journal article" date="2022" name="Microb. Genom.">
        <title>A global pangenome for the wheat fungal pathogen Pyrenophora tritici-repentis and prediction of effector protein structural homology.</title>
        <authorList>
            <person name="Moolhuijzen P.M."/>
            <person name="See P.T."/>
            <person name="Shi G."/>
            <person name="Powell H.R."/>
            <person name="Cockram J."/>
            <person name="Jorgensen L.N."/>
            <person name="Benslimane H."/>
            <person name="Strelkov S.E."/>
            <person name="Turner J."/>
            <person name="Liu Z."/>
            <person name="Moffat C.S."/>
        </authorList>
    </citation>
    <scope>NUCLEOTIDE SEQUENCE [LARGE SCALE GENOMIC DNA]</scope>
</reference>